<comment type="caution">
    <text evidence="1">The sequence shown here is derived from an EMBL/GenBank/DDBJ whole genome shotgun (WGS) entry which is preliminary data.</text>
</comment>
<organism evidence="1 2">
    <name type="scientific">Veillonella rogosae JCM 15642</name>
    <dbReference type="NCBI Taxonomy" id="1298595"/>
    <lineage>
        <taxon>Bacteria</taxon>
        <taxon>Bacillati</taxon>
        <taxon>Bacillota</taxon>
        <taxon>Negativicutes</taxon>
        <taxon>Veillonellales</taxon>
        <taxon>Veillonellaceae</taxon>
        <taxon>Veillonella</taxon>
    </lineage>
</organism>
<gene>
    <name evidence="1" type="ORF">VRHSUH09_00175</name>
</gene>
<evidence type="ECO:0000313" key="1">
    <source>
        <dbReference type="EMBL" id="PQL15959.1"/>
    </source>
</evidence>
<name>A0ABX5C0J9_9FIRM</name>
<keyword evidence="2" id="KW-1185">Reference proteome</keyword>
<sequence>MNSSIELSFLLANWESVLILNYYDAFFEKIPFEIFNNQYSQNDLLVHELKWNQQTKRYQHIICFDNDIDLIINFANFKYSYANGK</sequence>
<reference evidence="1 2" key="1">
    <citation type="submission" date="2018-01" db="EMBL/GenBank/DDBJ databases">
        <title>Draft genome sequences of clinical isolates and type strains of oral Veillonella including Veillonella infantum sp., nov.</title>
        <authorList>
            <person name="Mashima I."/>
            <person name="Liao Y.-C."/>
            <person name="Sabharwal A."/>
            <person name="Haase E.M."/>
            <person name="Nakazawa F."/>
            <person name="Scannapieco F.A."/>
        </authorList>
    </citation>
    <scope>NUCLEOTIDE SEQUENCE [LARGE SCALE GENOMIC DNA]</scope>
    <source>
        <strain evidence="1 2">JCM 15642</strain>
    </source>
</reference>
<dbReference type="Proteomes" id="UP000238774">
    <property type="component" value="Unassembled WGS sequence"/>
</dbReference>
<protein>
    <submittedName>
        <fullName evidence="1">Uncharacterized protein</fullName>
    </submittedName>
</protein>
<evidence type="ECO:0000313" key="2">
    <source>
        <dbReference type="Proteomes" id="UP000238774"/>
    </source>
</evidence>
<dbReference type="EMBL" id="PPCX01000001">
    <property type="protein sequence ID" value="PQL15959.1"/>
    <property type="molecule type" value="Genomic_DNA"/>
</dbReference>
<accession>A0ABX5C0J9</accession>
<dbReference type="RefSeq" id="WP_105081036.1">
    <property type="nucleotide sequence ID" value="NZ_PPCX01000001.1"/>
</dbReference>
<proteinExistence type="predicted"/>